<keyword evidence="2" id="KW-1185">Reference proteome</keyword>
<reference evidence="1 2" key="1">
    <citation type="submission" date="2019-08" db="EMBL/GenBank/DDBJ databases">
        <title>Actinomadura sp. nov. CYP1-5 isolated from mountain soil.</title>
        <authorList>
            <person name="Songsumanus A."/>
            <person name="Kuncharoen N."/>
            <person name="Kudo T."/>
            <person name="Yuki M."/>
            <person name="Igarashi Y."/>
            <person name="Tanasupawat S."/>
        </authorList>
    </citation>
    <scope>NUCLEOTIDE SEQUENCE [LARGE SCALE GENOMIC DNA]</scope>
    <source>
        <strain evidence="1 2">JCM 14158</strain>
    </source>
</reference>
<evidence type="ECO:0000313" key="2">
    <source>
        <dbReference type="Proteomes" id="UP000323380"/>
    </source>
</evidence>
<dbReference type="AlphaFoldDB" id="A0A5D0NBL5"/>
<dbReference type="EMBL" id="VSFG01000009">
    <property type="protein sequence ID" value="TYB41840.1"/>
    <property type="molecule type" value="Genomic_DNA"/>
</dbReference>
<protein>
    <submittedName>
        <fullName evidence="1">Uncharacterized protein</fullName>
    </submittedName>
</protein>
<dbReference type="RefSeq" id="WP_067885886.1">
    <property type="nucleotide sequence ID" value="NZ_VSFG01000009.1"/>
</dbReference>
<organism evidence="1 2">
    <name type="scientific">Actinomadura chibensis</name>
    <dbReference type="NCBI Taxonomy" id="392828"/>
    <lineage>
        <taxon>Bacteria</taxon>
        <taxon>Bacillati</taxon>
        <taxon>Actinomycetota</taxon>
        <taxon>Actinomycetes</taxon>
        <taxon>Streptosporangiales</taxon>
        <taxon>Thermomonosporaceae</taxon>
        <taxon>Actinomadura</taxon>
    </lineage>
</organism>
<comment type="caution">
    <text evidence="1">The sequence shown here is derived from an EMBL/GenBank/DDBJ whole genome shotgun (WGS) entry which is preliminary data.</text>
</comment>
<dbReference type="Pfam" id="PF19450">
    <property type="entry name" value="DUF5988"/>
    <property type="match status" value="1"/>
</dbReference>
<accession>A0A5D0NBL5</accession>
<dbReference type="Proteomes" id="UP000323380">
    <property type="component" value="Unassembled WGS sequence"/>
</dbReference>
<name>A0A5D0NBL5_9ACTN</name>
<dbReference type="InterPro" id="IPR046030">
    <property type="entry name" value="DUF5988"/>
</dbReference>
<evidence type="ECO:0000313" key="1">
    <source>
        <dbReference type="EMBL" id="TYB41840.1"/>
    </source>
</evidence>
<dbReference type="STRING" id="1220554.GCA_001552135_01029"/>
<sequence length="74" mass="8608">MEHSTKPLVDVLLEGGPDTFSAADRRRRIPAGEPTVKVSRGHCTEHFFQTRRVVRIEDGEFQIYHWSHRTYVAE</sequence>
<gene>
    <name evidence="1" type="ORF">FXF69_33440</name>
</gene>
<proteinExistence type="predicted"/>